<feature type="transmembrane region" description="Helical" evidence="14">
    <location>
        <begin position="193"/>
        <end position="213"/>
    </location>
</feature>
<evidence type="ECO:0000256" key="10">
    <source>
        <dbReference type="ARBA" id="ARBA00023136"/>
    </source>
</evidence>
<feature type="domain" description="Fatty acid desaturase" evidence="15">
    <location>
        <begin position="80"/>
        <end position="281"/>
    </location>
</feature>
<keyword evidence="11 12" id="KW-0275">Fatty acid biosynthesis</keyword>
<keyword evidence="10 14" id="KW-0472">Membrane</keyword>
<dbReference type="GO" id="GO:0004768">
    <property type="term" value="F:stearoyl-CoA 9-desaturase activity"/>
    <property type="evidence" value="ECO:0007669"/>
    <property type="project" value="TreeGrafter"/>
</dbReference>
<comment type="similarity">
    <text evidence="2 12">Belongs to the fatty acid desaturase type 1 family.</text>
</comment>
<evidence type="ECO:0000313" key="17">
    <source>
        <dbReference type="Proteomes" id="UP001367676"/>
    </source>
</evidence>
<feature type="transmembrane region" description="Helical" evidence="14">
    <location>
        <begin position="225"/>
        <end position="246"/>
    </location>
</feature>
<keyword evidence="4 12" id="KW-0812">Transmembrane</keyword>
<dbReference type="GO" id="GO:0005789">
    <property type="term" value="C:endoplasmic reticulum membrane"/>
    <property type="evidence" value="ECO:0007669"/>
    <property type="project" value="TreeGrafter"/>
</dbReference>
<keyword evidence="9" id="KW-0443">Lipid metabolism</keyword>
<sequence length="370" mass="43406">MTPPSPLSNRVKPDDLSLDPKIRRSPYHDPPENEVFLTQKDIIYVRTRRVLFLIGHLFCLYALYLVFSGQVHSYTLLWSVAILYAGKVGITAGAHRLWSHNAYKATVSLRIILMLLQTVSFEMSAYGWSKIHRIHHKYCDTDSDPVNAKRGFFFSHCGWLLILEHPDVKEKNKTIWMEDLHKDKVVMFQHRNYALLVTIFAYLIPVFVPWYYWNESLWTCNLVPFLLTTVITKHITFCVNSVAHYYGMKPYNKNFSPRETNPFISWLTVGEGWHNFHHAFPWDYRNSEFVGYANNLGCFFIDMCASLRMAYDLKTVSEKEIVRRVKTSGDGTHCLWGWNDEANTPEKKAATEIRYPKEEVEEEYNFCKEM</sequence>
<dbReference type="GO" id="GO:0006636">
    <property type="term" value="P:unsaturated fatty acid biosynthetic process"/>
    <property type="evidence" value="ECO:0007669"/>
    <property type="project" value="TreeGrafter"/>
</dbReference>
<dbReference type="EMBL" id="JBBCAQ010000036">
    <property type="protein sequence ID" value="KAK7576167.1"/>
    <property type="molecule type" value="Genomic_DNA"/>
</dbReference>
<feature type="compositionally biased region" description="Basic and acidic residues" evidence="13">
    <location>
        <begin position="11"/>
        <end position="27"/>
    </location>
</feature>
<evidence type="ECO:0000256" key="3">
    <source>
        <dbReference type="ARBA" id="ARBA00022516"/>
    </source>
</evidence>
<reference evidence="16 17" key="1">
    <citation type="submission" date="2024-03" db="EMBL/GenBank/DDBJ databases">
        <title>Adaptation during the transition from Ophiocordyceps entomopathogen to insect associate is accompanied by gene loss and intensified selection.</title>
        <authorList>
            <person name="Ward C.M."/>
            <person name="Onetto C.A."/>
            <person name="Borneman A.R."/>
        </authorList>
    </citation>
    <scope>NUCLEOTIDE SEQUENCE [LARGE SCALE GENOMIC DNA]</scope>
    <source>
        <strain evidence="16">AWRI1</strain>
        <tissue evidence="16">Single Adult Female</tissue>
    </source>
</reference>
<organism evidence="16 17">
    <name type="scientific">Parthenolecanium corni</name>
    <dbReference type="NCBI Taxonomy" id="536013"/>
    <lineage>
        <taxon>Eukaryota</taxon>
        <taxon>Metazoa</taxon>
        <taxon>Ecdysozoa</taxon>
        <taxon>Arthropoda</taxon>
        <taxon>Hexapoda</taxon>
        <taxon>Insecta</taxon>
        <taxon>Pterygota</taxon>
        <taxon>Neoptera</taxon>
        <taxon>Paraneoptera</taxon>
        <taxon>Hemiptera</taxon>
        <taxon>Sternorrhyncha</taxon>
        <taxon>Coccoidea</taxon>
        <taxon>Coccidae</taxon>
        <taxon>Parthenolecanium</taxon>
    </lineage>
</organism>
<keyword evidence="6 14" id="KW-1133">Transmembrane helix</keyword>
<comment type="subcellular location">
    <subcellularLocation>
        <location evidence="1">Membrane</location>
        <topology evidence="1">Multi-pass membrane protein</topology>
    </subcellularLocation>
</comment>
<evidence type="ECO:0000256" key="9">
    <source>
        <dbReference type="ARBA" id="ARBA00023098"/>
    </source>
</evidence>
<evidence type="ECO:0000256" key="2">
    <source>
        <dbReference type="ARBA" id="ARBA00009295"/>
    </source>
</evidence>
<keyword evidence="5" id="KW-0276">Fatty acid metabolism</keyword>
<evidence type="ECO:0000256" key="12">
    <source>
        <dbReference type="RuleBase" id="RU000581"/>
    </source>
</evidence>
<dbReference type="CDD" id="cd03505">
    <property type="entry name" value="Delta9-FADS-like"/>
    <property type="match status" value="1"/>
</dbReference>
<evidence type="ECO:0000256" key="7">
    <source>
        <dbReference type="ARBA" id="ARBA00023002"/>
    </source>
</evidence>
<dbReference type="PRINTS" id="PR00075">
    <property type="entry name" value="FACDDSATRASE"/>
</dbReference>
<proteinExistence type="inferred from homology"/>
<dbReference type="InterPro" id="IPR015876">
    <property type="entry name" value="Acyl-CoA_DS"/>
</dbReference>
<evidence type="ECO:0000256" key="6">
    <source>
        <dbReference type="ARBA" id="ARBA00022989"/>
    </source>
</evidence>
<keyword evidence="3 12" id="KW-0444">Lipid biosynthesis</keyword>
<gene>
    <name evidence="16" type="ORF">V9T40_012453</name>
</gene>
<protein>
    <recommendedName>
        <fullName evidence="15">Fatty acid desaturase domain-containing protein</fullName>
    </recommendedName>
</protein>
<evidence type="ECO:0000256" key="8">
    <source>
        <dbReference type="ARBA" id="ARBA00023004"/>
    </source>
</evidence>
<dbReference type="GO" id="GO:0005506">
    <property type="term" value="F:iron ion binding"/>
    <property type="evidence" value="ECO:0007669"/>
    <property type="project" value="TreeGrafter"/>
</dbReference>
<feature type="region of interest" description="Disordered" evidence="13">
    <location>
        <begin position="1"/>
        <end position="27"/>
    </location>
</feature>
<evidence type="ECO:0000256" key="14">
    <source>
        <dbReference type="SAM" id="Phobius"/>
    </source>
</evidence>
<evidence type="ECO:0000256" key="11">
    <source>
        <dbReference type="ARBA" id="ARBA00023160"/>
    </source>
</evidence>
<evidence type="ECO:0000256" key="4">
    <source>
        <dbReference type="ARBA" id="ARBA00022692"/>
    </source>
</evidence>
<evidence type="ECO:0000313" key="16">
    <source>
        <dbReference type="EMBL" id="KAK7576167.1"/>
    </source>
</evidence>
<evidence type="ECO:0000256" key="13">
    <source>
        <dbReference type="SAM" id="MobiDB-lite"/>
    </source>
</evidence>
<evidence type="ECO:0000259" key="15">
    <source>
        <dbReference type="Pfam" id="PF00487"/>
    </source>
</evidence>
<evidence type="ECO:0000256" key="5">
    <source>
        <dbReference type="ARBA" id="ARBA00022832"/>
    </source>
</evidence>
<dbReference type="Proteomes" id="UP001367676">
    <property type="component" value="Unassembled WGS sequence"/>
</dbReference>
<keyword evidence="17" id="KW-1185">Reference proteome</keyword>
<dbReference type="PANTHER" id="PTHR11351">
    <property type="entry name" value="ACYL-COA DESATURASE"/>
    <property type="match status" value="1"/>
</dbReference>
<keyword evidence="8" id="KW-0408">Iron</keyword>
<comment type="domain">
    <text evidence="12">The histidine box domains are involved in binding the catalytic metal ions.</text>
</comment>
<accession>A0AAN9XZC3</accession>
<comment type="cofactor">
    <cofactor evidence="12">
        <name>Fe(2+)</name>
        <dbReference type="ChEBI" id="CHEBI:29033"/>
    </cofactor>
</comment>
<feature type="transmembrane region" description="Helical" evidence="14">
    <location>
        <begin position="50"/>
        <end position="67"/>
    </location>
</feature>
<dbReference type="Pfam" id="PF00487">
    <property type="entry name" value="FA_desaturase"/>
    <property type="match status" value="1"/>
</dbReference>
<dbReference type="AlphaFoldDB" id="A0AAN9XZC3"/>
<keyword evidence="7 12" id="KW-0560">Oxidoreductase</keyword>
<dbReference type="PANTHER" id="PTHR11351:SF31">
    <property type="entry name" value="DESATURASE 1, ISOFORM A-RELATED"/>
    <property type="match status" value="1"/>
</dbReference>
<dbReference type="InterPro" id="IPR005804">
    <property type="entry name" value="FA_desaturase_dom"/>
</dbReference>
<evidence type="ECO:0000256" key="1">
    <source>
        <dbReference type="ARBA" id="ARBA00004141"/>
    </source>
</evidence>
<comment type="caution">
    <text evidence="16">The sequence shown here is derived from an EMBL/GenBank/DDBJ whole genome shotgun (WGS) entry which is preliminary data.</text>
</comment>
<name>A0AAN9XZC3_9HEMI</name>